<sequence>MSSLGCRTSVRCVDARVPVRATYVNLYRWPESDAEFVKSVTGGGGGRGGGVIRRSWARSPAVVDSYSCRQMYLRSYTFSKEKKKESVPEKTRRCLVKLKERALLSALVYHRRKSSDLIENDRSRDQKKSTQRKRSKKKGCVVAVRKLREVSFSAFYSVFWRLLSCTTNAGVTARHPQE</sequence>
<dbReference type="GeneID" id="105045758"/>
<evidence type="ECO:0000313" key="3">
    <source>
        <dbReference type="RefSeq" id="XP_010922445.1"/>
    </source>
</evidence>
<dbReference type="PANTHER" id="PTHR35304:SF1">
    <property type="entry name" value="OS05G0120300 PROTEIN"/>
    <property type="match status" value="1"/>
</dbReference>
<feature type="region of interest" description="Disordered" evidence="1">
    <location>
        <begin position="118"/>
        <end position="137"/>
    </location>
</feature>
<dbReference type="RefSeq" id="XP_010922445.1">
    <property type="nucleotide sequence ID" value="XM_010924143.3"/>
</dbReference>
<dbReference type="AlphaFoldDB" id="A0A6I9RFG2"/>
<gene>
    <name evidence="3" type="primary">LOC105045758</name>
</gene>
<dbReference type="InParanoid" id="A0A6I9RFG2"/>
<proteinExistence type="predicted"/>
<evidence type="ECO:0000256" key="1">
    <source>
        <dbReference type="SAM" id="MobiDB-lite"/>
    </source>
</evidence>
<protein>
    <submittedName>
        <fullName evidence="3">Uncharacterized protein LOC105045758</fullName>
    </submittedName>
</protein>
<feature type="compositionally biased region" description="Basic and acidic residues" evidence="1">
    <location>
        <begin position="118"/>
        <end position="128"/>
    </location>
</feature>
<keyword evidence="2" id="KW-1185">Reference proteome</keyword>
<reference evidence="3" key="1">
    <citation type="submission" date="2025-08" db="UniProtKB">
        <authorList>
            <consortium name="RefSeq"/>
        </authorList>
    </citation>
    <scope>IDENTIFICATION</scope>
</reference>
<organism evidence="2 3">
    <name type="scientific">Elaeis guineensis var. tenera</name>
    <name type="common">Oil palm</name>
    <dbReference type="NCBI Taxonomy" id="51953"/>
    <lineage>
        <taxon>Eukaryota</taxon>
        <taxon>Viridiplantae</taxon>
        <taxon>Streptophyta</taxon>
        <taxon>Embryophyta</taxon>
        <taxon>Tracheophyta</taxon>
        <taxon>Spermatophyta</taxon>
        <taxon>Magnoliopsida</taxon>
        <taxon>Liliopsida</taxon>
        <taxon>Arecaceae</taxon>
        <taxon>Arecoideae</taxon>
        <taxon>Cocoseae</taxon>
        <taxon>Elaeidinae</taxon>
        <taxon>Elaeis</taxon>
    </lineage>
</organism>
<dbReference type="KEGG" id="egu:105045758"/>
<evidence type="ECO:0000313" key="2">
    <source>
        <dbReference type="Proteomes" id="UP000504607"/>
    </source>
</evidence>
<dbReference type="OrthoDB" id="749576at2759"/>
<dbReference type="Proteomes" id="UP000504607">
    <property type="component" value="Chromosome 5"/>
</dbReference>
<accession>A0A6I9RFG2</accession>
<dbReference type="PANTHER" id="PTHR35304">
    <property type="entry name" value="OS05G0120300 PROTEIN-RELATED"/>
    <property type="match status" value="1"/>
</dbReference>
<name>A0A6I9RFG2_ELAGV</name>